<dbReference type="AlphaFoldDB" id="A0AB39BIW2"/>
<keyword evidence="4 6" id="KW-0808">Transferase</keyword>
<dbReference type="InterPro" id="IPR027791">
    <property type="entry name" value="Galactosyl_T_C"/>
</dbReference>
<gene>
    <name evidence="6" type="ORF">ABFY20_04250</name>
</gene>
<dbReference type="PANTHER" id="PTHR43179:SF12">
    <property type="entry name" value="GALACTOFURANOSYLTRANSFERASE GLFT2"/>
    <property type="match status" value="1"/>
</dbReference>
<dbReference type="RefSeq" id="WP_368498699.1">
    <property type="nucleotide sequence ID" value="NZ_CP162511.1"/>
</dbReference>
<sequence>MTRTAVITVVRGRHDHLTLQREALARPGAHPFLHVVVAMGDPGLEALPALHHPDVVVRHVPASRTLPLARARNVGAATATLHGASTFVFLDVDCVPAPGAIDAYVAAAEHPATADRLLCGPVTYLPAPGPGGYRLDELPALDSPHAARPSPAPGEVELGGPHELFWSLSFALTDEVWRRIGGFHEGYSGYGGEDTDIAFTARMRGVQLAWIGAARAYHQHHPVTSPPVEHLDDILRNARTFHDRWGSWPMQGWLDRFERDGLIERDADGYRRRLVADAA</sequence>
<dbReference type="SUPFAM" id="SSF53448">
    <property type="entry name" value="Nucleotide-diphospho-sugar transferases"/>
    <property type="match status" value="1"/>
</dbReference>
<comment type="similarity">
    <text evidence="2">Belongs to the glycosyltransferase 2 family.</text>
</comment>
<comment type="pathway">
    <text evidence="1">Cell wall biogenesis; cell wall polysaccharide biosynthesis.</text>
</comment>
<keyword evidence="3 6" id="KW-0328">Glycosyltransferase</keyword>
<reference evidence="6" key="1">
    <citation type="submission" date="2024-05" db="EMBL/GenBank/DDBJ databases">
        <title>Herbiconiux sp. A18JL235.</title>
        <authorList>
            <person name="Zhang G."/>
        </authorList>
    </citation>
    <scope>NUCLEOTIDE SEQUENCE</scope>
    <source>
        <strain evidence="6">A18JL235</strain>
    </source>
</reference>
<dbReference type="PANTHER" id="PTHR43179">
    <property type="entry name" value="RHAMNOSYLTRANSFERASE WBBL"/>
    <property type="match status" value="1"/>
</dbReference>
<proteinExistence type="inferred from homology"/>
<dbReference type="InterPro" id="IPR029044">
    <property type="entry name" value="Nucleotide-diphossugar_trans"/>
</dbReference>
<name>A0AB39BIW2_9MICO</name>
<evidence type="ECO:0000313" key="6">
    <source>
        <dbReference type="EMBL" id="XDI06316.1"/>
    </source>
</evidence>
<accession>A0AB39BIW2</accession>
<organism evidence="6">
    <name type="scientific">Herbiconiux sp. A18JL235</name>
    <dbReference type="NCBI Taxonomy" id="3152363"/>
    <lineage>
        <taxon>Bacteria</taxon>
        <taxon>Bacillati</taxon>
        <taxon>Actinomycetota</taxon>
        <taxon>Actinomycetes</taxon>
        <taxon>Micrococcales</taxon>
        <taxon>Microbacteriaceae</taxon>
        <taxon>Herbiconiux</taxon>
    </lineage>
</organism>
<evidence type="ECO:0000256" key="4">
    <source>
        <dbReference type="ARBA" id="ARBA00022679"/>
    </source>
</evidence>
<evidence type="ECO:0000256" key="1">
    <source>
        <dbReference type="ARBA" id="ARBA00004776"/>
    </source>
</evidence>
<protein>
    <submittedName>
        <fullName evidence="6">Glycosyltransferase family 2 protein</fullName>
        <ecNumber evidence="6">2.4.-.-</ecNumber>
    </submittedName>
</protein>
<dbReference type="GO" id="GO:0016757">
    <property type="term" value="F:glycosyltransferase activity"/>
    <property type="evidence" value="ECO:0007669"/>
    <property type="project" value="UniProtKB-KW"/>
</dbReference>
<evidence type="ECO:0000259" key="5">
    <source>
        <dbReference type="Pfam" id="PF02709"/>
    </source>
</evidence>
<evidence type="ECO:0000256" key="3">
    <source>
        <dbReference type="ARBA" id="ARBA00022676"/>
    </source>
</evidence>
<dbReference type="EMBL" id="CP162511">
    <property type="protein sequence ID" value="XDI06316.1"/>
    <property type="molecule type" value="Genomic_DNA"/>
</dbReference>
<dbReference type="Gene3D" id="3.90.550.10">
    <property type="entry name" value="Spore Coat Polysaccharide Biosynthesis Protein SpsA, Chain A"/>
    <property type="match status" value="1"/>
</dbReference>
<dbReference type="Pfam" id="PF02709">
    <property type="entry name" value="Glyco_transf_7C"/>
    <property type="match status" value="1"/>
</dbReference>
<feature type="domain" description="Galactosyltransferase C-terminal" evidence="5">
    <location>
        <begin position="165"/>
        <end position="211"/>
    </location>
</feature>
<dbReference type="EC" id="2.4.-.-" evidence="6"/>
<evidence type="ECO:0000256" key="2">
    <source>
        <dbReference type="ARBA" id="ARBA00006739"/>
    </source>
</evidence>